<evidence type="ECO:0000313" key="4">
    <source>
        <dbReference type="EMBL" id="MBB4753104.1"/>
    </source>
</evidence>
<dbReference type="AlphaFoldDB" id="A0A7W7MJB6"/>
<dbReference type="InterPro" id="IPR032806">
    <property type="entry name" value="YbfD_N"/>
</dbReference>
<proteinExistence type="predicted"/>
<evidence type="ECO:0000313" key="5">
    <source>
        <dbReference type="EMBL" id="MBB4753652.1"/>
    </source>
</evidence>
<dbReference type="InterPro" id="IPR047647">
    <property type="entry name" value="ISAs1_transpos"/>
</dbReference>
<dbReference type="EMBL" id="JACHNC010000001">
    <property type="protein sequence ID" value="MBB4755178.1"/>
    <property type="molecule type" value="Genomic_DNA"/>
</dbReference>
<reference evidence="3 8" key="1">
    <citation type="submission" date="2020-08" db="EMBL/GenBank/DDBJ databases">
        <title>Sequencing the genomes of 1000 actinobacteria strains.</title>
        <authorList>
            <person name="Klenk H.-P."/>
        </authorList>
    </citation>
    <scope>NUCLEOTIDE SEQUENCE [LARGE SCALE GENOMIC DNA]</scope>
    <source>
        <strain evidence="3 8">DSM 43150</strain>
    </source>
</reference>
<dbReference type="PANTHER" id="PTHR30298:SF0">
    <property type="entry name" value="PROTEIN YBFL-RELATED"/>
    <property type="match status" value="1"/>
</dbReference>
<organism evidence="3 8">
    <name type="scientific">Actinoplanes lobatus</name>
    <dbReference type="NCBI Taxonomy" id="113568"/>
    <lineage>
        <taxon>Bacteria</taxon>
        <taxon>Bacillati</taxon>
        <taxon>Actinomycetota</taxon>
        <taxon>Actinomycetes</taxon>
        <taxon>Micromonosporales</taxon>
        <taxon>Micromonosporaceae</taxon>
        <taxon>Actinoplanes</taxon>
    </lineage>
</organism>
<name>A0A7W7MJB6_9ACTN</name>
<dbReference type="NCBIfam" id="NF033564">
    <property type="entry name" value="transpos_ISAs1"/>
    <property type="match status" value="1"/>
</dbReference>
<comment type="caution">
    <text evidence="3">The sequence shown here is derived from an EMBL/GenBank/DDBJ whole genome shotgun (WGS) entry which is preliminary data.</text>
</comment>
<dbReference type="GO" id="GO:0006313">
    <property type="term" value="P:DNA transposition"/>
    <property type="evidence" value="ECO:0007669"/>
    <property type="project" value="InterPro"/>
</dbReference>
<protein>
    <submittedName>
        <fullName evidence="3">Putative transposase YbfD/YdcC</fullName>
    </submittedName>
</protein>
<dbReference type="InterPro" id="IPR051698">
    <property type="entry name" value="Transposase_11-like"/>
</dbReference>
<evidence type="ECO:0000313" key="8">
    <source>
        <dbReference type="Proteomes" id="UP000590511"/>
    </source>
</evidence>
<dbReference type="Pfam" id="PF13808">
    <property type="entry name" value="DDE_Tnp_1_assoc"/>
    <property type="match status" value="1"/>
</dbReference>
<gene>
    <name evidence="3" type="ORF">BJ964_006051</name>
    <name evidence="4" type="ORF">BJ964_007265</name>
    <name evidence="5" type="ORF">BJ964_007813</name>
    <name evidence="6" type="ORF">BJ964_008086</name>
    <name evidence="7" type="ORF">BJ964_009339</name>
</gene>
<evidence type="ECO:0000259" key="1">
    <source>
        <dbReference type="Pfam" id="PF01609"/>
    </source>
</evidence>
<feature type="domain" description="H repeat-associated protein N-terminal" evidence="2">
    <location>
        <begin position="30"/>
        <end position="116"/>
    </location>
</feature>
<dbReference type="GO" id="GO:0003677">
    <property type="term" value="F:DNA binding"/>
    <property type="evidence" value="ECO:0007669"/>
    <property type="project" value="InterPro"/>
</dbReference>
<dbReference type="Proteomes" id="UP000590511">
    <property type="component" value="Unassembled WGS sequence"/>
</dbReference>
<dbReference type="InterPro" id="IPR002559">
    <property type="entry name" value="Transposase_11"/>
</dbReference>
<feature type="domain" description="Transposase IS4-like" evidence="1">
    <location>
        <begin position="125"/>
        <end position="348"/>
    </location>
</feature>
<evidence type="ECO:0000259" key="2">
    <source>
        <dbReference type="Pfam" id="PF13808"/>
    </source>
</evidence>
<dbReference type="PANTHER" id="PTHR30298">
    <property type="entry name" value="H REPEAT-ASSOCIATED PREDICTED TRANSPOSASE"/>
    <property type="match status" value="1"/>
</dbReference>
<dbReference type="EMBL" id="JACHNC010000001">
    <property type="protein sequence ID" value="MBB4753104.1"/>
    <property type="molecule type" value="Genomic_DNA"/>
</dbReference>
<sequence length="387" mass="42303">MPALPSSLISSLSCAPALTVPETAGGLVAVLDCLPDPRARRGVRHRLTAVVIAAVCAVIAGCRSYTAIAEWVADVPASTALALGIAPDRRPSEAMIRRLLQALDAQLLTTAIAVWLVGRAETSTSRQAIAVDGKTLRGSRTGDSTARHLLAACDQNAGMVLASTDIDSKTNEITRFAPLLDQIGDLRDAVITADAMHCQREHVDYLAERGAHWILTVKGNQPHLHKQLSRLPWRQVPQAARQDDRGHGRREIRTLRIVTVAAGIDFPHAVQALQIRRRRRRLDQPRRFTTQTVYAITDLHVHQAKPAQLAAWIRGHWTIENKIHWVRDVTYAEDRSQIRTGTGPHVMAALRDAAISALRAAGTTNIAAATRHHARDSNRPLTLLGLI</sequence>
<evidence type="ECO:0000313" key="6">
    <source>
        <dbReference type="EMBL" id="MBB4753925.1"/>
    </source>
</evidence>
<dbReference type="RefSeq" id="WP_239163898.1">
    <property type="nucleotide sequence ID" value="NZ_BOMP01000228.1"/>
</dbReference>
<dbReference type="GO" id="GO:0004803">
    <property type="term" value="F:transposase activity"/>
    <property type="evidence" value="ECO:0007669"/>
    <property type="project" value="InterPro"/>
</dbReference>
<evidence type="ECO:0000313" key="3">
    <source>
        <dbReference type="EMBL" id="MBB4751890.1"/>
    </source>
</evidence>
<dbReference type="Pfam" id="PF01609">
    <property type="entry name" value="DDE_Tnp_1"/>
    <property type="match status" value="1"/>
</dbReference>
<dbReference type="EMBL" id="JACHNC010000001">
    <property type="protein sequence ID" value="MBB4753925.1"/>
    <property type="molecule type" value="Genomic_DNA"/>
</dbReference>
<dbReference type="EMBL" id="JACHNC010000001">
    <property type="protein sequence ID" value="MBB4753652.1"/>
    <property type="molecule type" value="Genomic_DNA"/>
</dbReference>
<accession>A0A7W7MJB6</accession>
<dbReference type="EMBL" id="JACHNC010000001">
    <property type="protein sequence ID" value="MBB4751890.1"/>
    <property type="molecule type" value="Genomic_DNA"/>
</dbReference>
<evidence type="ECO:0000313" key="7">
    <source>
        <dbReference type="EMBL" id="MBB4755178.1"/>
    </source>
</evidence>